<evidence type="ECO:0000313" key="1">
    <source>
        <dbReference type="EMBL" id="KAA8825854.1"/>
    </source>
</evidence>
<evidence type="ECO:0000313" key="2">
    <source>
        <dbReference type="Proteomes" id="UP000326251"/>
    </source>
</evidence>
<gene>
    <name evidence="1" type="ORF">EMO92_03580</name>
</gene>
<dbReference type="RefSeq" id="WP_140490762.1">
    <property type="nucleotide sequence ID" value="NZ_RZUG01000004.1"/>
</dbReference>
<evidence type="ECO:0008006" key="3">
    <source>
        <dbReference type="Google" id="ProtNLM"/>
    </source>
</evidence>
<proteinExistence type="predicted"/>
<dbReference type="AlphaFoldDB" id="A0A5J5E8M9"/>
<dbReference type="Proteomes" id="UP000326251">
    <property type="component" value="Unassembled WGS sequence"/>
</dbReference>
<organism evidence="1 2">
    <name type="scientific">Bifidobacterium reuteri</name>
    <dbReference type="NCBI Taxonomy" id="983706"/>
    <lineage>
        <taxon>Bacteria</taxon>
        <taxon>Bacillati</taxon>
        <taxon>Actinomycetota</taxon>
        <taxon>Actinomycetes</taxon>
        <taxon>Bifidobacteriales</taxon>
        <taxon>Bifidobacteriaceae</taxon>
        <taxon>Bifidobacterium</taxon>
    </lineage>
</organism>
<reference evidence="1 2" key="1">
    <citation type="journal article" date="2019" name="Syst. Appl. Microbiol.">
        <title>Characterization of Bifidobacterium species in feaces of the Egyptian fruit bat: Description of B. vespertilionis sp. nov. and B. rousetti sp. nov.</title>
        <authorList>
            <person name="Modesto M."/>
            <person name="Satti M."/>
            <person name="Watanabe K."/>
            <person name="Puglisi E."/>
            <person name="Morelli L."/>
            <person name="Huang C.-H."/>
            <person name="Liou J.-S."/>
            <person name="Miyashita M."/>
            <person name="Tamura T."/>
            <person name="Saito S."/>
            <person name="Mori K."/>
            <person name="Huang L."/>
            <person name="Sciavilla P."/>
            <person name="Sandri C."/>
            <person name="Spiezio C."/>
            <person name="Vitali F."/>
            <person name="Cavalieri D."/>
            <person name="Perpetuini G."/>
            <person name="Tofalo R."/>
            <person name="Bonetti A."/>
            <person name="Arita M."/>
            <person name="Mattarelli P."/>
        </authorList>
    </citation>
    <scope>NUCLEOTIDE SEQUENCE [LARGE SCALE GENOMIC DNA]</scope>
    <source>
        <strain evidence="1 2">RST19</strain>
    </source>
</reference>
<comment type="caution">
    <text evidence="1">The sequence shown here is derived from an EMBL/GenBank/DDBJ whole genome shotgun (WGS) entry which is preliminary data.</text>
</comment>
<accession>A0A5J5E8M9</accession>
<name>A0A5J5E8M9_9BIFI</name>
<protein>
    <recommendedName>
        <fullName evidence="3">Metallo-beta-lactamase domain-containing protein</fullName>
    </recommendedName>
</protein>
<sequence length="543" mass="60626">MEYVRTPRRTRSSRDRGKRERLFYAKIDEIEPSDEGRLLVVFSAINARSDGLWNAGPDSYFAIHNNPDDSVDAITRSVDQIRENVTKYWNRAFDYDFDTLDSVDDPLSQLSICRITIVIESNHSIFQVRDRFNTWFRIRLDEVVDNNPRTTLPSIGFALSTWHYGFQWDAAQLRRFIDAQVCSQQESAAMEAVLYAQGLHRHDASISQLEIALKPLKRMDQCICFNVGQGLCVGLADCHGRVLAYSDYGHGLYSKGGGTTPHSLRYCRHESNPAPVILSHWHFDHYAGAYRKVGKPVKNGVWVLPPVGSSLRPGSMRLVKTLIDAKCTILPFPNLIKANQPATMTITTQAGQKIALTQCTGSLTGDPNECGIAVNVENTNPDGTLSKWVLPGDASYDSFIDPFPNAVIAAVVAAHHGGKISPFNLPQRPNAGYARLLFSFGKDNNYGIPCTVEAATRSAYQKKQWVFPSNWTNAAVKPPLPSYVDVLSTATWEKKQPVSPTAPITHIAATWTGQEKVDDSHLQACFTMSLYKNCPKQTFRILR</sequence>
<dbReference type="EMBL" id="RZUG01000004">
    <property type="protein sequence ID" value="KAA8825854.1"/>
    <property type="molecule type" value="Genomic_DNA"/>
</dbReference>